<keyword evidence="5" id="KW-0547">Nucleotide-binding</keyword>
<dbReference type="Gene3D" id="2.40.70.10">
    <property type="entry name" value="Acid Proteases"/>
    <property type="match status" value="1"/>
</dbReference>
<dbReference type="Pfam" id="PF14543">
    <property type="entry name" value="TAXi_N"/>
    <property type="match status" value="1"/>
</dbReference>
<dbReference type="Pfam" id="PF00931">
    <property type="entry name" value="NB-ARC"/>
    <property type="match status" value="1"/>
</dbReference>
<keyword evidence="3" id="KW-0433">Leucine-rich repeat</keyword>
<reference evidence="10 11" key="1">
    <citation type="journal article" date="2024" name="G3 (Bethesda)">
        <title>Genome assembly of Hibiscus sabdariffa L. provides insights into metabolisms of medicinal natural products.</title>
        <authorList>
            <person name="Kim T."/>
        </authorList>
    </citation>
    <scope>NUCLEOTIDE SEQUENCE [LARGE SCALE GENOMIC DNA]</scope>
    <source>
        <strain evidence="10">TK-2024</strain>
        <tissue evidence="10">Old leaves</tissue>
    </source>
</reference>
<feature type="domain" description="Peptidase A1" evidence="9">
    <location>
        <begin position="868"/>
        <end position="1012"/>
    </location>
</feature>
<keyword evidence="7" id="KW-0067">ATP-binding</keyword>
<dbReference type="Gene3D" id="3.40.50.300">
    <property type="entry name" value="P-loop containing nucleotide triphosphate hydrolases"/>
    <property type="match status" value="1"/>
</dbReference>
<evidence type="ECO:0000256" key="2">
    <source>
        <dbReference type="ARBA" id="ARBA00008894"/>
    </source>
</evidence>
<feature type="coiled-coil region" evidence="8">
    <location>
        <begin position="25"/>
        <end position="80"/>
    </location>
</feature>
<dbReference type="Gene3D" id="3.80.10.10">
    <property type="entry name" value="Ribonuclease Inhibitor"/>
    <property type="match status" value="1"/>
</dbReference>
<protein>
    <recommendedName>
        <fullName evidence="9">Peptidase A1 domain-containing protein</fullName>
    </recommendedName>
</protein>
<evidence type="ECO:0000256" key="8">
    <source>
        <dbReference type="SAM" id="Coils"/>
    </source>
</evidence>
<evidence type="ECO:0000256" key="7">
    <source>
        <dbReference type="ARBA" id="ARBA00022840"/>
    </source>
</evidence>
<comment type="caution">
    <text evidence="10">The sequence shown here is derived from an EMBL/GenBank/DDBJ whole genome shotgun (WGS) entry which is preliminary data.</text>
</comment>
<name>A0ABR2CXR9_9ROSI</name>
<evidence type="ECO:0000256" key="4">
    <source>
        <dbReference type="ARBA" id="ARBA00022737"/>
    </source>
</evidence>
<evidence type="ECO:0000259" key="9">
    <source>
        <dbReference type="PROSITE" id="PS51767"/>
    </source>
</evidence>
<dbReference type="Proteomes" id="UP001472677">
    <property type="component" value="Unassembled WGS sequence"/>
</dbReference>
<evidence type="ECO:0000256" key="1">
    <source>
        <dbReference type="ARBA" id="ARBA00007447"/>
    </source>
</evidence>
<sequence length="1012" mass="113750">MDFVGPILVMVTRLWDCGARRVAHVRNLGKSLEELEIAMNELRDLRDDAKERVETAAGRHRELVSKVEGWLEKVERTENQVVVLIHQGKLQVESKCLGCCPRNMWRTYMIAKKVVKKIQTVKGLMEDLNFEYIRERLHRHRQSTASEWAMENTVGLESMVGAVRRHIEDRSVGIIGLYGMGGVGKTTLLKKINNEFSTHSHGFDFVIWVTLTQSKAADDKEFQEIVRRKLEIPDDTWNECSNEDDRACELFRVLRGRRFVLLLDDVQNRSKSNVHFTSLGIPFPDNQNQSKIIFTTRSEELCGYMGAQVRIKVECLPPEQALSLFSKIVGENILNSNPETPRLAEIVAARCRGLPLALLTVGRAMASRKTPQEWRYAIQVLQSYPSEFSGMGDHVFPLLKFSYDSLDSPITRKCFLYCSVFPENHMISVDELIDLWIGEGLLDDRANPRDQGEFIIGTLKLSCLLDGDESTGFVWMHELIRDMALWLARDEEQNKNKVLVTRSGRFTDQEFAKWRDSSWVSLWGSTDREIICYPPRCPNLSTLLIRDALINAFPSGFFDYIGTLNVLDLSGNQGLVEFPPEIGRLTTLQYLNLSLTSITKLPPGLANLRNLKCLLLDYTMYLKEIPPREVMSCLTSLQVYSKINGVMEYFDEAKASADDELAFLEGDLRYFVAVRYKNSEYQFRIAFAASVSEEIVEDEVFPKLKTISLTRLRSLEAICRLPVCFSSLLEIEVSQCPRLRQLPFHGETADFLKRIRGETEWWEALVWDSDIVKDTCNLKFISTSGPSASGKTKEQMAFTSKEKTARVEGTVICVSELNLIWTVDGGWCISNDSLVLLVHDLLLMFFPGIDWPKALVIPLSKDASTLQYITQIKQRTPVVPVKLTLDVGGDSSWVDCENGYVSSSYKPVSCNSVACNLAYSPSCGSCFGGPKPGCNNNNCNLFPTNNIKHGATIGEVAQDAVSVQSTNGKNPGEVVSVSKFIFTCASSFLMEGLASGVKGVAGLGRTKISMSS</sequence>
<evidence type="ECO:0000313" key="10">
    <source>
        <dbReference type="EMBL" id="KAK8524967.1"/>
    </source>
</evidence>
<dbReference type="InterPro" id="IPR036388">
    <property type="entry name" value="WH-like_DNA-bd_sf"/>
</dbReference>
<dbReference type="Gene3D" id="1.10.8.430">
    <property type="entry name" value="Helical domain of apoptotic protease-activating factors"/>
    <property type="match status" value="1"/>
</dbReference>
<evidence type="ECO:0000313" key="11">
    <source>
        <dbReference type="Proteomes" id="UP001472677"/>
    </source>
</evidence>
<dbReference type="InterPro" id="IPR027417">
    <property type="entry name" value="P-loop_NTPase"/>
</dbReference>
<dbReference type="PANTHER" id="PTHR33463:SF220">
    <property type="entry name" value="NB-ARC DOMAIN-CONTAINING PROTEIN"/>
    <property type="match status" value="1"/>
</dbReference>
<dbReference type="InterPro" id="IPR050905">
    <property type="entry name" value="Plant_NBS-LRR"/>
</dbReference>
<dbReference type="InterPro" id="IPR032861">
    <property type="entry name" value="TAXi_N"/>
</dbReference>
<proteinExistence type="inferred from homology"/>
<keyword evidence="6" id="KW-0611">Plant defense</keyword>
<dbReference type="PANTHER" id="PTHR33463">
    <property type="entry name" value="NB-ARC DOMAIN-CONTAINING PROTEIN-RELATED"/>
    <property type="match status" value="1"/>
</dbReference>
<dbReference type="Gene3D" id="1.10.10.10">
    <property type="entry name" value="Winged helix-like DNA-binding domain superfamily/Winged helix DNA-binding domain"/>
    <property type="match status" value="1"/>
</dbReference>
<dbReference type="InterPro" id="IPR021109">
    <property type="entry name" value="Peptidase_aspartic_dom_sf"/>
</dbReference>
<dbReference type="InterPro" id="IPR033121">
    <property type="entry name" value="PEPTIDASE_A1"/>
</dbReference>
<dbReference type="SUPFAM" id="SSF52058">
    <property type="entry name" value="L domain-like"/>
    <property type="match status" value="1"/>
</dbReference>
<accession>A0ABR2CXR9</accession>
<keyword evidence="8" id="KW-0175">Coiled coil</keyword>
<dbReference type="SUPFAM" id="SSF50630">
    <property type="entry name" value="Acid proteases"/>
    <property type="match status" value="1"/>
</dbReference>
<comment type="similarity">
    <text evidence="1">Belongs to the peptidase A1 family.</text>
</comment>
<organism evidence="10 11">
    <name type="scientific">Hibiscus sabdariffa</name>
    <name type="common">roselle</name>
    <dbReference type="NCBI Taxonomy" id="183260"/>
    <lineage>
        <taxon>Eukaryota</taxon>
        <taxon>Viridiplantae</taxon>
        <taxon>Streptophyta</taxon>
        <taxon>Embryophyta</taxon>
        <taxon>Tracheophyta</taxon>
        <taxon>Spermatophyta</taxon>
        <taxon>Magnoliopsida</taxon>
        <taxon>eudicotyledons</taxon>
        <taxon>Gunneridae</taxon>
        <taxon>Pentapetalae</taxon>
        <taxon>rosids</taxon>
        <taxon>malvids</taxon>
        <taxon>Malvales</taxon>
        <taxon>Malvaceae</taxon>
        <taxon>Malvoideae</taxon>
        <taxon>Hibiscus</taxon>
    </lineage>
</organism>
<dbReference type="SUPFAM" id="SSF52540">
    <property type="entry name" value="P-loop containing nucleoside triphosphate hydrolases"/>
    <property type="match status" value="1"/>
</dbReference>
<evidence type="ECO:0000256" key="3">
    <source>
        <dbReference type="ARBA" id="ARBA00022614"/>
    </source>
</evidence>
<gene>
    <name evidence="10" type="ORF">V6N12_029818</name>
</gene>
<dbReference type="InterPro" id="IPR042197">
    <property type="entry name" value="Apaf_helical"/>
</dbReference>
<keyword evidence="4" id="KW-0677">Repeat</keyword>
<dbReference type="EMBL" id="JBBPBM010000041">
    <property type="protein sequence ID" value="KAK8524967.1"/>
    <property type="molecule type" value="Genomic_DNA"/>
</dbReference>
<dbReference type="PRINTS" id="PR00364">
    <property type="entry name" value="DISEASERSIST"/>
</dbReference>
<dbReference type="InterPro" id="IPR002182">
    <property type="entry name" value="NB-ARC"/>
</dbReference>
<keyword evidence="11" id="KW-1185">Reference proteome</keyword>
<dbReference type="Pfam" id="PF23559">
    <property type="entry name" value="WHD_DRP"/>
    <property type="match status" value="1"/>
</dbReference>
<evidence type="ECO:0000256" key="5">
    <source>
        <dbReference type="ARBA" id="ARBA00022741"/>
    </source>
</evidence>
<comment type="similarity">
    <text evidence="2">Belongs to the disease resistance NB-LRR family.</text>
</comment>
<dbReference type="PROSITE" id="PS51767">
    <property type="entry name" value="PEPTIDASE_A1"/>
    <property type="match status" value="1"/>
</dbReference>
<evidence type="ECO:0000256" key="6">
    <source>
        <dbReference type="ARBA" id="ARBA00022821"/>
    </source>
</evidence>
<dbReference type="InterPro" id="IPR058922">
    <property type="entry name" value="WHD_DRP"/>
</dbReference>
<dbReference type="InterPro" id="IPR032675">
    <property type="entry name" value="LRR_dom_sf"/>
</dbReference>